<protein>
    <submittedName>
        <fullName evidence="1">Uncharacterized protein</fullName>
    </submittedName>
</protein>
<gene>
    <name evidence="1" type="ORF">MchiMG62_25710</name>
</gene>
<dbReference type="RefSeq" id="WP_221057339.1">
    <property type="nucleotide sequence ID" value="NZ_AP019781.1"/>
</dbReference>
<evidence type="ECO:0000313" key="2">
    <source>
        <dbReference type="Proteomes" id="UP000824969"/>
    </source>
</evidence>
<sequence>MDFFEEISAKAEYFKHLKRTVNIGIYGSFRSDNIVILEDFRDFLTSEGYRARMSLDLGYPEAALPEASQHLINSIASTKLRESSHIHVIFFFIEGPTEHNVNLSAAMELQALAEHEVRDVLLLFEEGLKKEDITSYFAGTVETQEGRWEWDEFARDKTLHLIRGRQFCLNRMRHYSTKFK</sequence>
<dbReference type="GeneID" id="66132119"/>
<accession>A0ABM7H9J2</accession>
<reference evidence="1 2" key="1">
    <citation type="submission" date="2019-06" db="EMBL/GenBank/DDBJ databases">
        <title>Complete genome sequence of Methanoculleus chikugoensis strain MG62.</title>
        <authorList>
            <person name="Asakawa S."/>
            <person name="Dianou D."/>
        </authorList>
    </citation>
    <scope>NUCLEOTIDE SEQUENCE [LARGE SCALE GENOMIC DNA]</scope>
    <source>
        <strain evidence="1 2">MG62</strain>
    </source>
</reference>
<keyword evidence="2" id="KW-1185">Reference proteome</keyword>
<evidence type="ECO:0000313" key="1">
    <source>
        <dbReference type="EMBL" id="BBL69390.1"/>
    </source>
</evidence>
<dbReference type="Proteomes" id="UP000824969">
    <property type="component" value="Chromosome"/>
</dbReference>
<name>A0ABM7H9J2_9EURY</name>
<proteinExistence type="predicted"/>
<organism evidence="1 2">
    <name type="scientific">Methanoculleus chikugoensis</name>
    <dbReference type="NCBI Taxonomy" id="118126"/>
    <lineage>
        <taxon>Archaea</taxon>
        <taxon>Methanobacteriati</taxon>
        <taxon>Methanobacteriota</taxon>
        <taxon>Stenosarchaea group</taxon>
        <taxon>Methanomicrobia</taxon>
        <taxon>Methanomicrobiales</taxon>
        <taxon>Methanomicrobiaceae</taxon>
        <taxon>Methanoculleus</taxon>
    </lineage>
</organism>
<dbReference type="EMBL" id="AP019781">
    <property type="protein sequence ID" value="BBL69390.1"/>
    <property type="molecule type" value="Genomic_DNA"/>
</dbReference>